<dbReference type="FunFam" id="3.40.960.10:FF:000002">
    <property type="entry name" value="DNA helicase related protein"/>
    <property type="match status" value="1"/>
</dbReference>
<dbReference type="InterPro" id="IPR011335">
    <property type="entry name" value="Restrct_endonuc-II-like"/>
</dbReference>
<dbReference type="Gene3D" id="3.40.960.10">
    <property type="entry name" value="VSR Endonuclease"/>
    <property type="match status" value="1"/>
</dbReference>
<name>A0A9Q2S7H5_9RHOB</name>
<protein>
    <submittedName>
        <fullName evidence="5">DUF3320 domain-containing protein</fullName>
    </submittedName>
</protein>
<dbReference type="CDD" id="cd18808">
    <property type="entry name" value="SF1_C_Upf1"/>
    <property type="match status" value="1"/>
</dbReference>
<dbReference type="InterPro" id="IPR045055">
    <property type="entry name" value="DNA2/NAM7-like"/>
</dbReference>
<dbReference type="EMBL" id="JAFBXF010000029">
    <property type="protein sequence ID" value="MBM2419841.1"/>
    <property type="molecule type" value="Genomic_DNA"/>
</dbReference>
<dbReference type="GO" id="GO:0004386">
    <property type="term" value="F:helicase activity"/>
    <property type="evidence" value="ECO:0007669"/>
    <property type="project" value="InterPro"/>
</dbReference>
<evidence type="ECO:0000313" key="5">
    <source>
        <dbReference type="EMBL" id="MBM2415167.1"/>
    </source>
</evidence>
<sequence length="1476" mass="162652">MSNQAITRILEAARRKLLDTGTRNRLVHVNRANKRANCLNIINERADAVFSILRTEGRRMRFKAMGKDRGEDGGDMVLALPEPYIPDESDRLTDMLLETPLGPETLARRLLRLASDAKTAEEEQGLNILYLAIGFLQWRESSNSEVTREAPLVLLPVQLLRNERTSTYDIQCRDDDISTNLPLQQRLIADFGISLPEIEEGEDWHPSDYFEKVADAVSGQAGWSIDADGMQLGFFSFAKLLMHRDLDPNTWPADAFSENDLLKGLLSEGFEADTPIFGPDDRLDDILDPAEIVQVIDADASQTKVIEEVRRGASLVVQGPPGTGKSQTITNLIAAAAHDGKSVLFVAEKMAALSVVHDRLVRAGLRDICLELHSRSANKKALAQELGRSLMASAQALPGSPDPSQLREARDQLNRITELLHQPLPPAGDTPFSALSEIVGFIGKETPPPCIQLDGLESLDRHARGKAIAALHAYVTALRKVDSPETHPFRGTMELDLQPTDLARLENELESAVSAIEALLIESSRLSSALRLAAPGSLAGHDALVQSIRAFSNMPSDAGDWIPALFDAASSERLMEALVAGQAWAVAKQAVDSQFIETAWEIDVTATRASIARGQVSFLARIFGKYRGASAELASLLRGSLPKTATERLALIDKVLEIQKLRRRLADDEAWLKTTLGGNWRGEQTSFGAAAHAADWLARLQKTTHVDSAEHVLATLGAISDPEKEADRLVELSKNCRSRIEAVVSRLKLNLAIADLGDCIETASLDETRAAFSQMAETPSRYGDWATLARAIAAADEAGAAAVVDAVTENLVAPDRAEQEFAYACAEARWNAARRLRPELNQMPQLNRHDLVSLFRDLEQERIETARNIILSRHFEQMPRGTMGEMGIIRGEIGRKRGHKPIRWVMRNAGQMVQRIKPVMLMSPISVAQFLPPGSVEFDILVIDEASQIRPEDALGVIARARQIVVVGDQKQLPPTSFFDRLVDEVDEAEDDEDAVVGATAADMESILSLCEARGLRERMLEWHYRSRDPSLIQVSNAEFYEDRLVLPPSPLQLDPDYGLKFRRVPGVYARGGSGLGRQGTNRIEAENVVAAMADHARNWPDLSLGVVAFSKAQSDMLTEVLEVKRREDPILDAFLREGKAEDVFVKNIENVQGDERDVILISVGYGPQEANGRLTAMSFGPVNGEGGERRLNVLFSRARVRCEVFASFDPGDIDPSRAMREGPRVLKRFLDFAKTGQVETYSPTGLDADSPFEEDVASVVRAHGYLADLQVGSAGFRIDIGVRHPDRPGQYLIAVECDGATYHSALWARERDRLRQGILENLGWKFHRIWSTDWFHHREREVARLVSALKEAKDTSDQGAYVRGANAGGQSYQAPPDEIDMATENEVSIEHLSLSAPPYVRTDLTVRSKVEPHEAPVHQLAELVAGIVKTEGPIHVDEIARRISAAFGKTRTGNRIVDATERAVRIVLASVPHLT</sequence>
<dbReference type="PANTHER" id="PTHR10887">
    <property type="entry name" value="DNA2/NAM7 HELICASE FAMILY"/>
    <property type="match status" value="1"/>
</dbReference>
<dbReference type="Proteomes" id="UP000809440">
    <property type="component" value="Unassembled WGS sequence"/>
</dbReference>
<dbReference type="SUPFAM" id="SSF52980">
    <property type="entry name" value="Restriction endonuclease-like"/>
    <property type="match status" value="1"/>
</dbReference>
<dbReference type="Pfam" id="PF11784">
    <property type="entry name" value="DUF3320"/>
    <property type="match status" value="1"/>
</dbReference>
<evidence type="ECO:0000259" key="1">
    <source>
        <dbReference type="Pfam" id="PF11784"/>
    </source>
</evidence>
<feature type="domain" description="Restriction endonuclease type II-like" evidence="4">
    <location>
        <begin position="1253"/>
        <end position="1350"/>
    </location>
</feature>
<proteinExistence type="predicted"/>
<evidence type="ECO:0000313" key="7">
    <source>
        <dbReference type="Proteomes" id="UP000755667"/>
    </source>
</evidence>
<dbReference type="Gene3D" id="3.40.50.300">
    <property type="entry name" value="P-loop containing nucleotide triphosphate hydrolases"/>
    <property type="match status" value="3"/>
</dbReference>
<dbReference type="EMBL" id="JAFBXE010000029">
    <property type="protein sequence ID" value="MBM2415167.1"/>
    <property type="molecule type" value="Genomic_DNA"/>
</dbReference>
<comment type="caution">
    <text evidence="5">The sequence shown here is derived from an EMBL/GenBank/DDBJ whole genome shotgun (WGS) entry which is preliminary data.</text>
</comment>
<evidence type="ECO:0000259" key="4">
    <source>
        <dbReference type="Pfam" id="PF18741"/>
    </source>
</evidence>
<dbReference type="InterPro" id="IPR027417">
    <property type="entry name" value="P-loop_NTPase"/>
</dbReference>
<feature type="domain" description="DUF3320" evidence="1">
    <location>
        <begin position="1412"/>
        <end position="1458"/>
    </location>
</feature>
<dbReference type="Pfam" id="PF13195">
    <property type="entry name" value="DUF4011"/>
    <property type="match status" value="1"/>
</dbReference>
<dbReference type="Pfam" id="PF13087">
    <property type="entry name" value="AAA_12"/>
    <property type="match status" value="1"/>
</dbReference>
<dbReference type="Pfam" id="PF13086">
    <property type="entry name" value="AAA_11"/>
    <property type="match status" value="2"/>
</dbReference>
<feature type="domain" description="DNA2/NAM7 helicase helicase" evidence="2">
    <location>
        <begin position="937"/>
        <end position="977"/>
    </location>
</feature>
<dbReference type="InterPro" id="IPR041677">
    <property type="entry name" value="DNA2/NAM7_AAA_11"/>
</dbReference>
<evidence type="ECO:0000313" key="8">
    <source>
        <dbReference type="Proteomes" id="UP000809440"/>
    </source>
</evidence>
<evidence type="ECO:0000313" key="6">
    <source>
        <dbReference type="EMBL" id="MBM2419841.1"/>
    </source>
</evidence>
<gene>
    <name evidence="5" type="ORF">JQX41_22925</name>
    <name evidence="6" type="ORF">JQX48_22960</name>
</gene>
<dbReference type="InterPro" id="IPR049468">
    <property type="entry name" value="Restrct_endonuc-II-like_dom"/>
</dbReference>
<organism evidence="5 7">
    <name type="scientific">Marivita cryptomonadis</name>
    <dbReference type="NCBI Taxonomy" id="505252"/>
    <lineage>
        <taxon>Bacteria</taxon>
        <taxon>Pseudomonadati</taxon>
        <taxon>Pseudomonadota</taxon>
        <taxon>Alphaproteobacteria</taxon>
        <taxon>Rhodobacterales</taxon>
        <taxon>Roseobacteraceae</taxon>
        <taxon>Marivita</taxon>
    </lineage>
</organism>
<dbReference type="SUPFAM" id="SSF52540">
    <property type="entry name" value="P-loop containing nucleoside triphosphate hydrolases"/>
    <property type="match status" value="1"/>
</dbReference>
<reference evidence="5 8" key="1">
    <citation type="submission" date="2021-01" db="EMBL/GenBank/DDBJ databases">
        <title>Diatom-associated Roseobacters Show Island Model of Population Structure.</title>
        <authorList>
            <person name="Qu L."/>
            <person name="Feng X."/>
            <person name="Chen Y."/>
            <person name="Li L."/>
            <person name="Wang X."/>
            <person name="Hu Z."/>
            <person name="Wang H."/>
            <person name="Luo H."/>
        </authorList>
    </citation>
    <scope>NUCLEOTIDE SEQUENCE</scope>
    <source>
        <strain evidence="6 8">CC28-63</strain>
        <strain evidence="5">CC28-69</strain>
    </source>
</reference>
<dbReference type="InterPro" id="IPR021754">
    <property type="entry name" value="DUF3320"/>
</dbReference>
<dbReference type="Proteomes" id="UP000755667">
    <property type="component" value="Unassembled WGS sequence"/>
</dbReference>
<keyword evidence="8" id="KW-1185">Reference proteome</keyword>
<evidence type="ECO:0000259" key="2">
    <source>
        <dbReference type="Pfam" id="PF13086"/>
    </source>
</evidence>
<dbReference type="InterPro" id="IPR041679">
    <property type="entry name" value="DNA2/NAM7-like_C"/>
</dbReference>
<feature type="domain" description="DNA2/NAM7 helicase helicase" evidence="2">
    <location>
        <begin position="299"/>
        <end position="362"/>
    </location>
</feature>
<dbReference type="InterPro" id="IPR025103">
    <property type="entry name" value="DUF4011"/>
</dbReference>
<dbReference type="PANTHER" id="PTHR10887:SF530">
    <property type="entry name" value="SUPERFAMILY I DNA HELICASES"/>
    <property type="match status" value="1"/>
</dbReference>
<evidence type="ECO:0000259" key="3">
    <source>
        <dbReference type="Pfam" id="PF13087"/>
    </source>
</evidence>
<feature type="domain" description="DNA2/NAM7 helicase-like C-terminal" evidence="3">
    <location>
        <begin position="1012"/>
        <end position="1205"/>
    </location>
</feature>
<dbReference type="Pfam" id="PF18741">
    <property type="entry name" value="MTES_1575"/>
    <property type="match status" value="1"/>
</dbReference>
<dbReference type="InterPro" id="IPR047187">
    <property type="entry name" value="SF1_C_Upf1"/>
</dbReference>
<dbReference type="RefSeq" id="WP_138487851.1">
    <property type="nucleotide sequence ID" value="NZ_JAFBWU010000029.1"/>
</dbReference>
<accession>A0A9Q2S7H5</accession>